<dbReference type="Proteomes" id="UP001597353">
    <property type="component" value="Unassembled WGS sequence"/>
</dbReference>
<keyword evidence="1" id="KW-1133">Transmembrane helix</keyword>
<keyword evidence="4" id="KW-1185">Reference proteome</keyword>
<feature type="transmembrane region" description="Helical" evidence="1">
    <location>
        <begin position="6"/>
        <end position="27"/>
    </location>
</feature>
<gene>
    <name evidence="3" type="ORF">ACFSGJ_18720</name>
</gene>
<dbReference type="InterPro" id="IPR035965">
    <property type="entry name" value="PAS-like_dom_sf"/>
</dbReference>
<organism evidence="3 4">
    <name type="scientific">Halodurantibacterium flavum</name>
    <dbReference type="NCBI Taxonomy" id="1382802"/>
    <lineage>
        <taxon>Bacteria</taxon>
        <taxon>Pseudomonadati</taxon>
        <taxon>Pseudomonadota</taxon>
        <taxon>Alphaproteobacteria</taxon>
        <taxon>Rhodobacterales</taxon>
        <taxon>Paracoccaceae</taxon>
        <taxon>Halodurantibacterium</taxon>
    </lineage>
</organism>
<dbReference type="SUPFAM" id="SSF55785">
    <property type="entry name" value="PYP-like sensor domain (PAS domain)"/>
    <property type="match status" value="2"/>
</dbReference>
<evidence type="ECO:0000313" key="4">
    <source>
        <dbReference type="Proteomes" id="UP001597353"/>
    </source>
</evidence>
<accession>A0ABW4S9J0</accession>
<evidence type="ECO:0000256" key="1">
    <source>
        <dbReference type="SAM" id="Phobius"/>
    </source>
</evidence>
<proteinExistence type="predicted"/>
<feature type="domain" description="PAS" evidence="2">
    <location>
        <begin position="154"/>
        <end position="219"/>
    </location>
</feature>
<name>A0ABW4S9J0_9RHOB</name>
<comment type="caution">
    <text evidence="3">The sequence shown here is derived from an EMBL/GenBank/DDBJ whole genome shotgun (WGS) entry which is preliminary data.</text>
</comment>
<evidence type="ECO:0000313" key="3">
    <source>
        <dbReference type="EMBL" id="MFD1914241.1"/>
    </source>
</evidence>
<protein>
    <submittedName>
        <fullName evidence="3">PAS-domain containing protein</fullName>
    </submittedName>
</protein>
<dbReference type="Pfam" id="PF12860">
    <property type="entry name" value="PAS_7"/>
    <property type="match status" value="1"/>
</dbReference>
<reference evidence="4" key="1">
    <citation type="journal article" date="2019" name="Int. J. Syst. Evol. Microbiol.">
        <title>The Global Catalogue of Microorganisms (GCM) 10K type strain sequencing project: providing services to taxonomists for standard genome sequencing and annotation.</title>
        <authorList>
            <consortium name="The Broad Institute Genomics Platform"/>
            <consortium name="The Broad Institute Genome Sequencing Center for Infectious Disease"/>
            <person name="Wu L."/>
            <person name="Ma J."/>
        </authorList>
    </citation>
    <scope>NUCLEOTIDE SEQUENCE [LARGE SCALE GENOMIC DNA]</scope>
    <source>
        <strain evidence="4">CGMCC 4.7242</strain>
    </source>
</reference>
<feature type="domain" description="PAS" evidence="2">
    <location>
        <begin position="389"/>
        <end position="456"/>
    </location>
</feature>
<dbReference type="EMBL" id="JBHUGH010000036">
    <property type="protein sequence ID" value="MFD1914241.1"/>
    <property type="molecule type" value="Genomic_DNA"/>
</dbReference>
<keyword evidence="1" id="KW-0472">Membrane</keyword>
<evidence type="ECO:0000259" key="2">
    <source>
        <dbReference type="SMART" id="SM00091"/>
    </source>
</evidence>
<dbReference type="Gene3D" id="3.30.450.20">
    <property type="entry name" value="PAS domain"/>
    <property type="match status" value="2"/>
</dbReference>
<feature type="domain" description="PAS" evidence="2">
    <location>
        <begin position="260"/>
        <end position="327"/>
    </location>
</feature>
<dbReference type="RefSeq" id="WP_390265431.1">
    <property type="nucleotide sequence ID" value="NZ_JBHUGH010000036.1"/>
</dbReference>
<dbReference type="Pfam" id="PF13188">
    <property type="entry name" value="PAS_8"/>
    <property type="match status" value="1"/>
</dbReference>
<sequence length="517" mass="56332">MVNEVWSFVPALLVSAGLLVALAWMLFRHSLSNEPGGGLFDAGSGDIVFLFEGKRLVDATARARALLAASGTEGGDWPALLSWLSQYFPDAAALLARAEETGSAAAVSQGSRQLELEACLQDGLTRITLLEPGVDGQVVTLDAGSYRATRDELATLRATVEHAPVLSWREGPDGAVIWANRAYLDAVLANGYELGWPLPALFDKSRLRAEPRRLQPNAANEARKSWYECQAVPLPDGRLCFGVPSDATVRAEGQMQSFMQTLVKTFAHLPVGLAIFDPQRRLHLFNPALTDLTGLEFEFLAARPTLAAFLDQLRDRRMLPEPRDYRSWRQQFTELEHGRDGHYEETWTLPTGQTYRVSGRPHSDGAVALLVEDITAEITLTRRFRAELETGQAVLDAMDEAVIVFSGSGVATMANRAYAALWGVDPMSALSEITLQDSVRQWQATDRGTDWMALSAMASAREPASRRIVSDLGQIVVRTIPLAGGSLMIGFRREATPAPVTAPVIPPVTGPVTEQAV</sequence>
<dbReference type="InterPro" id="IPR000014">
    <property type="entry name" value="PAS"/>
</dbReference>
<keyword evidence="1" id="KW-0812">Transmembrane</keyword>
<dbReference type="SMART" id="SM00091">
    <property type="entry name" value="PAS"/>
    <property type="match status" value="3"/>
</dbReference>